<accession>A0AAW3JP96</accession>
<keyword evidence="2" id="KW-1185">Reference proteome</keyword>
<evidence type="ECO:0000313" key="1">
    <source>
        <dbReference type="EMBL" id="KQC83979.1"/>
    </source>
</evidence>
<reference evidence="1 2" key="1">
    <citation type="submission" date="2015-10" db="EMBL/GenBank/DDBJ databases">
        <title>Butyribacter intestini gen. nov., sp. nov., a butyric acid-producing bacterium of the family Lachnospiraceae isolated from the human faeces.</title>
        <authorList>
            <person name="Zou Y."/>
            <person name="Xue W."/>
            <person name="Luo G."/>
            <person name="Lv M."/>
        </authorList>
    </citation>
    <scope>NUCLEOTIDE SEQUENCE [LARGE SCALE GENOMIC DNA]</scope>
    <source>
        <strain evidence="1 2">TF01-11</strain>
    </source>
</reference>
<comment type="caution">
    <text evidence="1">The sequence shown here is derived from an EMBL/GenBank/DDBJ whole genome shotgun (WGS) entry which is preliminary data.</text>
</comment>
<dbReference type="AlphaFoldDB" id="A0AAW3JP96"/>
<proteinExistence type="predicted"/>
<gene>
    <name evidence="1" type="ORF">APZ18_15490</name>
</gene>
<dbReference type="EMBL" id="LLKB01000010">
    <property type="protein sequence ID" value="KQC83979.1"/>
    <property type="molecule type" value="Genomic_DNA"/>
</dbReference>
<organism evidence="1 2">
    <name type="scientific">Butyribacter intestini</name>
    <dbReference type="NCBI Taxonomy" id="1703332"/>
    <lineage>
        <taxon>Bacteria</taxon>
        <taxon>Bacillati</taxon>
        <taxon>Bacillota</taxon>
        <taxon>Clostridia</taxon>
        <taxon>Lachnospirales</taxon>
        <taxon>Lachnospiraceae</taxon>
        <taxon>Butyribacter</taxon>
    </lineage>
</organism>
<protein>
    <submittedName>
        <fullName evidence="1">Uncharacterized protein</fullName>
    </submittedName>
</protein>
<sequence>MFFNVKAQIWLISLLETSSIYICLPGVKVGKVTVQPFISSIHKPASKLSVAAMQLLFIYAKAK</sequence>
<dbReference type="Proteomes" id="UP000050833">
    <property type="component" value="Unassembled WGS sequence"/>
</dbReference>
<name>A0AAW3JP96_9FIRM</name>
<evidence type="ECO:0000313" key="2">
    <source>
        <dbReference type="Proteomes" id="UP000050833"/>
    </source>
</evidence>